<name>A0A6M3KS40_9ZZZZ</name>
<evidence type="ECO:0000313" key="2">
    <source>
        <dbReference type="EMBL" id="QJA84886.1"/>
    </source>
</evidence>
<sequence length="301" mass="34984">MEYRIAVPAGIGDVSWIWSKLSTLKNDTFTIYTPQTWPMRTYEWLRLLPRVTPMIGKFEYNTILTWENLHNYSKYDQSWKSIVDSYGEEEVIYLQPNQHFLAGKPLSEWIPDLDIDFHYPIYVTAGEEANGLSLLRIHGGGKYNLGIHMACLRGVEAWNAWRPESWAKFITLVKKEFPELKIVLLGGNWDLDMALQLKELMPEEEFVDLIGRTTIGEVLSILKELSYYVGYSSGLNVMCNVLRTPCTALWPDWQLPHIYPHADPEMVRDRTYMGFVYDDPEIIFNRVKDSIRTAMEVSDGR</sequence>
<proteinExistence type="predicted"/>
<organism evidence="2">
    <name type="scientific">viral metagenome</name>
    <dbReference type="NCBI Taxonomy" id="1070528"/>
    <lineage>
        <taxon>unclassified sequences</taxon>
        <taxon>metagenomes</taxon>
        <taxon>organismal metagenomes</taxon>
    </lineage>
</organism>
<dbReference type="EMBL" id="MT142539">
    <property type="protein sequence ID" value="QJA84886.1"/>
    <property type="molecule type" value="Genomic_DNA"/>
</dbReference>
<reference evidence="2" key="1">
    <citation type="submission" date="2020-03" db="EMBL/GenBank/DDBJ databases">
        <title>The deep terrestrial virosphere.</title>
        <authorList>
            <person name="Holmfeldt K."/>
            <person name="Nilsson E."/>
            <person name="Simone D."/>
            <person name="Lopez-Fernandez M."/>
            <person name="Wu X."/>
            <person name="de Brujin I."/>
            <person name="Lundin D."/>
            <person name="Andersson A."/>
            <person name="Bertilsson S."/>
            <person name="Dopson M."/>
        </authorList>
    </citation>
    <scope>NUCLEOTIDE SEQUENCE</scope>
    <source>
        <strain evidence="1">MM415A00702</strain>
        <strain evidence="2">MM415B02335</strain>
    </source>
</reference>
<keyword evidence="2" id="KW-0808">Transferase</keyword>
<dbReference type="Gene3D" id="3.40.50.2000">
    <property type="entry name" value="Glycogen Phosphorylase B"/>
    <property type="match status" value="1"/>
</dbReference>
<dbReference type="SUPFAM" id="SSF53756">
    <property type="entry name" value="UDP-Glycosyltransferase/glycogen phosphorylase"/>
    <property type="match status" value="1"/>
</dbReference>
<gene>
    <name evidence="1" type="ORF">MM415A00702_0014</name>
    <name evidence="2" type="ORF">MM415B02335_0012</name>
</gene>
<dbReference type="EMBL" id="MT142425">
    <property type="protein sequence ID" value="QJA80515.1"/>
    <property type="molecule type" value="Genomic_DNA"/>
</dbReference>
<dbReference type="GO" id="GO:0016740">
    <property type="term" value="F:transferase activity"/>
    <property type="evidence" value="ECO:0007669"/>
    <property type="project" value="UniProtKB-KW"/>
</dbReference>
<protein>
    <submittedName>
        <fullName evidence="2">Putative glycosyltransferase</fullName>
    </submittedName>
</protein>
<dbReference type="AlphaFoldDB" id="A0A6M3KS40"/>
<evidence type="ECO:0000313" key="1">
    <source>
        <dbReference type="EMBL" id="QJA80515.1"/>
    </source>
</evidence>
<accession>A0A6M3KS40</accession>